<feature type="transmembrane region" description="Helical" evidence="8">
    <location>
        <begin position="254"/>
        <end position="274"/>
    </location>
</feature>
<organism evidence="10 11">
    <name type="scientific">Paracoccus limosus</name>
    <dbReference type="NCBI Taxonomy" id="913252"/>
    <lineage>
        <taxon>Bacteria</taxon>
        <taxon>Pseudomonadati</taxon>
        <taxon>Pseudomonadota</taxon>
        <taxon>Alphaproteobacteria</taxon>
        <taxon>Rhodobacterales</taxon>
        <taxon>Paracoccaceae</taxon>
        <taxon>Paracoccus</taxon>
    </lineage>
</organism>
<dbReference type="InterPro" id="IPR000515">
    <property type="entry name" value="MetI-like"/>
</dbReference>
<dbReference type="RefSeq" id="WP_155063297.1">
    <property type="nucleotide sequence ID" value="NZ_WMIF01000003.1"/>
</dbReference>
<dbReference type="Pfam" id="PF00528">
    <property type="entry name" value="BPD_transp_1"/>
    <property type="match status" value="1"/>
</dbReference>
<evidence type="ECO:0000256" key="3">
    <source>
        <dbReference type="ARBA" id="ARBA00022448"/>
    </source>
</evidence>
<dbReference type="SUPFAM" id="SSF161098">
    <property type="entry name" value="MetI-like"/>
    <property type="match status" value="1"/>
</dbReference>
<dbReference type="OrthoDB" id="9807047at2"/>
<evidence type="ECO:0000256" key="7">
    <source>
        <dbReference type="ARBA" id="ARBA00023136"/>
    </source>
</evidence>
<keyword evidence="7 8" id="KW-0472">Membrane</keyword>
<sequence length="284" mass="30762">MSPTRAPHAPARRPLPGWLLVLPAVLFLCAFFVLPLIGNAARSFEGADGGFTLLRYLVLLGDRFNLGVIAETVALSSVVTVICAVIGYPVAYYLVRHAGRFGGVIIFLLIAPLLTSIIMRTYGWQVLFARRGLVNNFLVQDLGLLDRPLQLLNTPGIAIVALVHVLVPYMVLSIATVLQGIDQRLEEGAQMLGASPWRTFREVTLPLSADGIGTGAILVFMIANGSFVTLVLLGGGFQTLPLLIYQQFTTTRDFGMASAMSVVLLVIALACLYLQLRLVRRQGV</sequence>
<proteinExistence type="inferred from homology"/>
<name>A0A844GYZ3_9RHOB</name>
<accession>A0A844GYZ3</accession>
<reference evidence="10 11" key="1">
    <citation type="submission" date="2019-11" db="EMBL/GenBank/DDBJ databases">
        <authorList>
            <person name="Dong K."/>
        </authorList>
    </citation>
    <scope>NUCLEOTIDE SEQUENCE [LARGE SCALE GENOMIC DNA]</scope>
    <source>
        <strain evidence="10 11">JCM 17370</strain>
    </source>
</reference>
<dbReference type="PANTHER" id="PTHR42929">
    <property type="entry name" value="INNER MEMBRANE ABC TRANSPORTER PERMEASE PROTEIN YDCU-RELATED-RELATED"/>
    <property type="match status" value="1"/>
</dbReference>
<evidence type="ECO:0000256" key="8">
    <source>
        <dbReference type="RuleBase" id="RU363032"/>
    </source>
</evidence>
<evidence type="ECO:0000256" key="6">
    <source>
        <dbReference type="ARBA" id="ARBA00022989"/>
    </source>
</evidence>
<comment type="caution">
    <text evidence="10">The sequence shown here is derived from an EMBL/GenBank/DDBJ whole genome shotgun (WGS) entry which is preliminary data.</text>
</comment>
<dbReference type="Gene3D" id="1.10.3720.10">
    <property type="entry name" value="MetI-like"/>
    <property type="match status" value="1"/>
</dbReference>
<keyword evidence="11" id="KW-1185">Reference proteome</keyword>
<feature type="transmembrane region" description="Helical" evidence="8">
    <location>
        <begin position="157"/>
        <end position="178"/>
    </location>
</feature>
<feature type="transmembrane region" description="Helical" evidence="8">
    <location>
        <begin position="101"/>
        <end position="122"/>
    </location>
</feature>
<protein>
    <submittedName>
        <fullName evidence="10">ABC transporter permease subunit</fullName>
    </submittedName>
</protein>
<evidence type="ECO:0000256" key="2">
    <source>
        <dbReference type="ARBA" id="ARBA00007069"/>
    </source>
</evidence>
<comment type="similarity">
    <text evidence="2">Belongs to the binding-protein-dependent transport system permease family. CysTW subfamily.</text>
</comment>
<keyword evidence="5 8" id="KW-0812">Transmembrane</keyword>
<dbReference type="EMBL" id="WMIF01000003">
    <property type="protein sequence ID" value="MTH33742.1"/>
    <property type="molecule type" value="Genomic_DNA"/>
</dbReference>
<comment type="subcellular location">
    <subcellularLocation>
        <location evidence="1 8">Cell membrane</location>
        <topology evidence="1 8">Multi-pass membrane protein</topology>
    </subcellularLocation>
</comment>
<evidence type="ECO:0000256" key="1">
    <source>
        <dbReference type="ARBA" id="ARBA00004651"/>
    </source>
</evidence>
<evidence type="ECO:0000256" key="5">
    <source>
        <dbReference type="ARBA" id="ARBA00022692"/>
    </source>
</evidence>
<keyword evidence="3 8" id="KW-0813">Transport</keyword>
<dbReference type="InterPro" id="IPR035906">
    <property type="entry name" value="MetI-like_sf"/>
</dbReference>
<dbReference type="CDD" id="cd06261">
    <property type="entry name" value="TM_PBP2"/>
    <property type="match status" value="1"/>
</dbReference>
<keyword evidence="4" id="KW-1003">Cell membrane</keyword>
<dbReference type="PANTHER" id="PTHR42929:SF5">
    <property type="entry name" value="ABC TRANSPORTER PERMEASE PROTEIN"/>
    <property type="match status" value="1"/>
</dbReference>
<evidence type="ECO:0000313" key="10">
    <source>
        <dbReference type="EMBL" id="MTH33742.1"/>
    </source>
</evidence>
<feature type="domain" description="ABC transmembrane type-1" evidence="9">
    <location>
        <begin position="69"/>
        <end position="275"/>
    </location>
</feature>
<feature type="transmembrane region" description="Helical" evidence="8">
    <location>
        <begin position="64"/>
        <end position="94"/>
    </location>
</feature>
<dbReference type="GO" id="GO:0005886">
    <property type="term" value="C:plasma membrane"/>
    <property type="evidence" value="ECO:0007669"/>
    <property type="project" value="UniProtKB-SubCell"/>
</dbReference>
<gene>
    <name evidence="10" type="ORF">GL279_03940</name>
</gene>
<evidence type="ECO:0000259" key="9">
    <source>
        <dbReference type="PROSITE" id="PS50928"/>
    </source>
</evidence>
<evidence type="ECO:0000256" key="4">
    <source>
        <dbReference type="ARBA" id="ARBA00022475"/>
    </source>
</evidence>
<feature type="transmembrane region" description="Helical" evidence="8">
    <location>
        <begin position="211"/>
        <end position="234"/>
    </location>
</feature>
<dbReference type="AlphaFoldDB" id="A0A844GYZ3"/>
<dbReference type="PROSITE" id="PS50928">
    <property type="entry name" value="ABC_TM1"/>
    <property type="match status" value="1"/>
</dbReference>
<dbReference type="Proteomes" id="UP000442533">
    <property type="component" value="Unassembled WGS sequence"/>
</dbReference>
<dbReference type="GO" id="GO:0055085">
    <property type="term" value="P:transmembrane transport"/>
    <property type="evidence" value="ECO:0007669"/>
    <property type="project" value="InterPro"/>
</dbReference>
<evidence type="ECO:0000313" key="11">
    <source>
        <dbReference type="Proteomes" id="UP000442533"/>
    </source>
</evidence>
<keyword evidence="6 8" id="KW-1133">Transmembrane helix</keyword>